<evidence type="ECO:0000313" key="3">
    <source>
        <dbReference type="Proteomes" id="UP000007350"/>
    </source>
</evidence>
<comment type="caution">
    <text evidence="2">The sequence shown here is derived from an EMBL/GenBank/DDBJ whole genome shotgun (WGS) entry which is preliminary data.</text>
</comment>
<reference evidence="2 3" key="1">
    <citation type="journal article" date="2012" name="BMC Genomics">
        <title>Comparative genomic analysis of human infective Trypanosoma cruzi lineages with the bat-restricted subspecies T. cruzi marinkellei.</title>
        <authorList>
            <person name="Franzen O."/>
            <person name="Talavera-Lopez C."/>
            <person name="Ochaya S."/>
            <person name="Butler C.E."/>
            <person name="Messenger L.A."/>
            <person name="Lewis M.D."/>
            <person name="Llewellyn M.S."/>
            <person name="Marinkelle C.J."/>
            <person name="Tyler K.M."/>
            <person name="Miles M.A."/>
            <person name="Andersson B."/>
        </authorList>
    </citation>
    <scope>NUCLEOTIDE SEQUENCE [LARGE SCALE GENOMIC DNA]</scope>
    <source>
        <strain evidence="2 3">B7</strain>
    </source>
</reference>
<dbReference type="Proteomes" id="UP000007350">
    <property type="component" value="Unassembled WGS sequence"/>
</dbReference>
<gene>
    <name evidence="2" type="ORF">MOQ_000738</name>
</gene>
<evidence type="ECO:0000256" key="1">
    <source>
        <dbReference type="SAM" id="MobiDB-lite"/>
    </source>
</evidence>
<accession>K2PDN5</accession>
<feature type="compositionally biased region" description="Polar residues" evidence="1">
    <location>
        <begin position="183"/>
        <end position="208"/>
    </location>
</feature>
<dbReference type="EMBL" id="AHKC01001866">
    <property type="protein sequence ID" value="EKF39042.1"/>
    <property type="molecule type" value="Genomic_DNA"/>
</dbReference>
<feature type="region of interest" description="Disordered" evidence="1">
    <location>
        <begin position="31"/>
        <end position="81"/>
    </location>
</feature>
<dbReference type="AlphaFoldDB" id="K2PDN5"/>
<evidence type="ECO:0000313" key="2">
    <source>
        <dbReference type="EMBL" id="EKF39042.1"/>
    </source>
</evidence>
<keyword evidence="3" id="KW-1185">Reference proteome</keyword>
<proteinExistence type="predicted"/>
<feature type="region of interest" description="Disordered" evidence="1">
    <location>
        <begin position="183"/>
        <end position="240"/>
    </location>
</feature>
<protein>
    <recommendedName>
        <fullName evidence="4">Ubiquitin-like domain-containing protein</fullName>
    </recommendedName>
</protein>
<feature type="compositionally biased region" description="Acidic residues" evidence="1">
    <location>
        <begin position="259"/>
        <end position="270"/>
    </location>
</feature>
<organism evidence="2 3">
    <name type="scientific">Trypanosoma cruzi marinkellei</name>
    <dbReference type="NCBI Taxonomy" id="85056"/>
    <lineage>
        <taxon>Eukaryota</taxon>
        <taxon>Discoba</taxon>
        <taxon>Euglenozoa</taxon>
        <taxon>Kinetoplastea</taxon>
        <taxon>Metakinetoplastina</taxon>
        <taxon>Trypanosomatida</taxon>
        <taxon>Trypanosomatidae</taxon>
        <taxon>Trypanosoma</taxon>
        <taxon>Schizotrypanum</taxon>
    </lineage>
</organism>
<name>K2PDN5_TRYCR</name>
<feature type="region of interest" description="Disordered" evidence="1">
    <location>
        <begin position="257"/>
        <end position="280"/>
    </location>
</feature>
<dbReference type="SUPFAM" id="SSF54236">
    <property type="entry name" value="Ubiquitin-like"/>
    <property type="match status" value="1"/>
</dbReference>
<feature type="compositionally biased region" description="Low complexity" evidence="1">
    <location>
        <begin position="61"/>
        <end position="81"/>
    </location>
</feature>
<dbReference type="InterPro" id="IPR029071">
    <property type="entry name" value="Ubiquitin-like_domsf"/>
</dbReference>
<sequence>MEADSVNFDDVTPSFVRRRRLSERVANVLQFGRPPSRGASSINRLAPNASTAPPRTPPPALRKNPQGSITTTTTTTRRSASTAAVLLAPPIDKLLLRTHDVATQHGEAQPSPHQQLALPRNDTYAHLVHVPKGLKDVMAVSASLPVTSDQVTHNHCFPSPSSSFVSPSLTAEVSCRRASEYSCGTQMSQPHPPQQERSSGISSSQMTALSLRKLSCEDSSRTGELTVLERTSRGGERGESNLAQYTTTYVVPYVMEEKQEGEEEEEEEEKELPGLPFQQEEYNEKRHVSHQQIMETKCGDDSRICLKSSTSFWDGTTPPADVEIDTLQTRRSIFPPTSFLSTSYEGSDVTTLLVVAKGGLSVYKGENNDHNMSHTSEMEMKLASGPLVVRVFVPKALLEEVTVRDLKMEVERQVDIAATQQTLRADGVVLLDELPLSFLDPSTILFMDVELPLGDRAEEHARWRNRHVVSQTEPLPTLQHREASSLSSSSECITLLEHMEKFMRAPVKQPHIATETSTVSSTTSPAGVLRPTILTVTASPTRHLTTMKAPLMTPVIVSANSNHRAASQENPQAANCMKTANDTDNTDDNDNNDGMMHERRKQYTVDATAIFPPQDMAGPSSSVLFDVDSAMHRDTTAVDAVLSNRPSVNPRGLLEDAMTRAQQQVDLLTWLCCKSGYSSQRSGGNSLSGNIRD</sequence>
<evidence type="ECO:0008006" key="4">
    <source>
        <dbReference type="Google" id="ProtNLM"/>
    </source>
</evidence>
<feature type="compositionally biased region" description="Basic and acidic residues" evidence="1">
    <location>
        <begin position="230"/>
        <end position="239"/>
    </location>
</feature>
<dbReference type="OrthoDB" id="248017at2759"/>